<gene>
    <name evidence="3" type="ORF">M9979_14275</name>
</gene>
<keyword evidence="1" id="KW-0812">Transmembrane</keyword>
<reference evidence="3" key="1">
    <citation type="submission" date="2022-05" db="EMBL/GenBank/DDBJ databases">
        <title>Sphingomonas sp. strain RP10 Genome sequencing and assembly.</title>
        <authorList>
            <person name="Kim I."/>
        </authorList>
    </citation>
    <scope>NUCLEOTIDE SEQUENCE</scope>
    <source>
        <strain evidence="3">RP10</strain>
    </source>
</reference>
<comment type="caution">
    <text evidence="3">The sequence shown here is derived from an EMBL/GenBank/DDBJ whole genome shotgun (WGS) entry which is preliminary data.</text>
</comment>
<evidence type="ECO:0000256" key="1">
    <source>
        <dbReference type="SAM" id="Phobius"/>
    </source>
</evidence>
<proteinExistence type="predicted"/>
<evidence type="ECO:0000313" key="4">
    <source>
        <dbReference type="Proteomes" id="UP001139486"/>
    </source>
</evidence>
<dbReference type="EMBL" id="JAMLDY010000019">
    <property type="protein sequence ID" value="MCP3736037.1"/>
    <property type="molecule type" value="Genomic_DNA"/>
</dbReference>
<protein>
    <submittedName>
        <fullName evidence="3">Anti-sigma factor</fullName>
    </submittedName>
</protein>
<dbReference type="GO" id="GO:0016989">
    <property type="term" value="F:sigma factor antagonist activity"/>
    <property type="evidence" value="ECO:0007669"/>
    <property type="project" value="TreeGrafter"/>
</dbReference>
<dbReference type="InterPro" id="IPR051474">
    <property type="entry name" value="Anti-sigma-K/W_factor"/>
</dbReference>
<accession>A0A9X2HT09</accession>
<dbReference type="GO" id="GO:0006417">
    <property type="term" value="P:regulation of translation"/>
    <property type="evidence" value="ECO:0007669"/>
    <property type="project" value="TreeGrafter"/>
</dbReference>
<dbReference type="InterPro" id="IPR018764">
    <property type="entry name" value="RskA_C"/>
</dbReference>
<dbReference type="PANTHER" id="PTHR37461:SF1">
    <property type="entry name" value="ANTI-SIGMA-K FACTOR RSKA"/>
    <property type="match status" value="1"/>
</dbReference>
<name>A0A9X2HT09_9SPHN</name>
<dbReference type="Proteomes" id="UP001139486">
    <property type="component" value="Unassembled WGS sequence"/>
</dbReference>
<keyword evidence="1" id="KW-1133">Transmembrane helix</keyword>
<keyword evidence="1" id="KW-0472">Membrane</keyword>
<feature type="domain" description="Anti-sigma K factor RskA C-terminal" evidence="2">
    <location>
        <begin position="99"/>
        <end position="232"/>
    </location>
</feature>
<dbReference type="AlphaFoldDB" id="A0A9X2HT09"/>
<dbReference type="GO" id="GO:0005886">
    <property type="term" value="C:plasma membrane"/>
    <property type="evidence" value="ECO:0007669"/>
    <property type="project" value="InterPro"/>
</dbReference>
<organism evidence="3 4">
    <name type="scientific">Sphingomonas liriopis</name>
    <dbReference type="NCBI Taxonomy" id="2949094"/>
    <lineage>
        <taxon>Bacteria</taxon>
        <taxon>Pseudomonadati</taxon>
        <taxon>Pseudomonadota</taxon>
        <taxon>Alphaproteobacteria</taxon>
        <taxon>Sphingomonadales</taxon>
        <taxon>Sphingomonadaceae</taxon>
        <taxon>Sphingomonas</taxon>
    </lineage>
</organism>
<dbReference type="Pfam" id="PF10099">
    <property type="entry name" value="RskA_C"/>
    <property type="match status" value="1"/>
</dbReference>
<feature type="transmembrane region" description="Helical" evidence="1">
    <location>
        <begin position="95"/>
        <end position="115"/>
    </location>
</feature>
<evidence type="ECO:0000313" key="3">
    <source>
        <dbReference type="EMBL" id="MCP3736037.1"/>
    </source>
</evidence>
<keyword evidence="4" id="KW-1185">Reference proteome</keyword>
<evidence type="ECO:0000259" key="2">
    <source>
        <dbReference type="Pfam" id="PF10099"/>
    </source>
</evidence>
<dbReference type="PANTHER" id="PTHR37461">
    <property type="entry name" value="ANTI-SIGMA-K FACTOR RSKA"/>
    <property type="match status" value="1"/>
</dbReference>
<dbReference type="RefSeq" id="WP_254290032.1">
    <property type="nucleotide sequence ID" value="NZ_JAMLDY010000019.1"/>
</dbReference>
<sequence length="240" mass="24086">MATPDPDPDMTAAELALGVLDGDERAAALRRLVAEPGFAAEVEWWRDRLAALFADWPAVAAPAHLAARIEATLDRGAAGGAGGAANDNDHRWRTLAILASIAACVLLAVTTLLMLRPAPLPVRVPVTVTTPPPLIAAIAPTTKGAPIAAAYDRASGVVRIAGGVDVPAGRSAEVWAIRGTAAPRSLGLLPARGTARLAVPAALRGAMAAETVLAISIEPAGGSPTGLPTGPVVAAGKLSG</sequence>